<reference evidence="3 4" key="1">
    <citation type="submission" date="2017-04" db="EMBL/GenBank/DDBJ databases">
        <authorList>
            <person name="Afonso C.L."/>
            <person name="Miller P.J."/>
            <person name="Scott M.A."/>
            <person name="Spackman E."/>
            <person name="Goraichik I."/>
            <person name="Dimitrov K.M."/>
            <person name="Suarez D.L."/>
            <person name="Swayne D.E."/>
        </authorList>
    </citation>
    <scope>NUCLEOTIDE SEQUENCE [LARGE SCALE GENOMIC DNA]</scope>
    <source>
        <strain evidence="3 4">DSM 3385</strain>
    </source>
</reference>
<dbReference type="InterPro" id="IPR003731">
    <property type="entry name" value="Di-Nase_FeMo-co_biosynth"/>
</dbReference>
<feature type="compositionally biased region" description="Gly residues" evidence="1">
    <location>
        <begin position="126"/>
        <end position="195"/>
    </location>
</feature>
<dbReference type="RefSeq" id="WP_084068025.1">
    <property type="nucleotide sequence ID" value="NZ_FWXY01000006.1"/>
</dbReference>
<protein>
    <submittedName>
        <fullName evidence="3">Predicted Fe-Mo cluster-binding protein, NifX family</fullName>
    </submittedName>
</protein>
<accession>A0A1W2AVF5</accession>
<evidence type="ECO:0000256" key="1">
    <source>
        <dbReference type="SAM" id="MobiDB-lite"/>
    </source>
</evidence>
<keyword evidence="4" id="KW-1185">Reference proteome</keyword>
<organism evidence="3 4">
    <name type="scientific">Desulfocicer vacuolatum DSM 3385</name>
    <dbReference type="NCBI Taxonomy" id="1121400"/>
    <lineage>
        <taxon>Bacteria</taxon>
        <taxon>Pseudomonadati</taxon>
        <taxon>Thermodesulfobacteriota</taxon>
        <taxon>Desulfobacteria</taxon>
        <taxon>Desulfobacterales</taxon>
        <taxon>Desulfobacteraceae</taxon>
        <taxon>Desulfocicer</taxon>
    </lineage>
</organism>
<evidence type="ECO:0000313" key="4">
    <source>
        <dbReference type="Proteomes" id="UP000192418"/>
    </source>
</evidence>
<dbReference type="SUPFAM" id="SSF53146">
    <property type="entry name" value="Nitrogenase accessory factor-like"/>
    <property type="match status" value="1"/>
</dbReference>
<dbReference type="AlphaFoldDB" id="A0A1W2AVF5"/>
<dbReference type="Proteomes" id="UP000192418">
    <property type="component" value="Unassembled WGS sequence"/>
</dbReference>
<feature type="domain" description="Dinitrogenase iron-molybdenum cofactor biosynthesis" evidence="2">
    <location>
        <begin position="15"/>
        <end position="106"/>
    </location>
</feature>
<gene>
    <name evidence="3" type="ORF">SAMN02746065_106100</name>
</gene>
<dbReference type="EMBL" id="FWXY01000006">
    <property type="protein sequence ID" value="SMC64663.1"/>
    <property type="molecule type" value="Genomic_DNA"/>
</dbReference>
<dbReference type="CDD" id="cd00851">
    <property type="entry name" value="MTH1175"/>
    <property type="match status" value="1"/>
</dbReference>
<sequence length="195" mass="18575">MKLCITATGNTLDAILDARFGRAPWFMIIDTDTGAVIEAVENTAATQAQGAGIAAAKLMCDKNVDAVLTGSVGPNATDVFETGGVRLIEGAAPQDAVQEALNKFKQGIYGQARSGGSAGASTGQGQRLGRGIAGGGRGMGGGARGRGMAGGGRGMGGGGRGRGMAGGGRGMGGGGGRGMGGGGGQGGGMGGGGSR</sequence>
<name>A0A1W2AVF5_9BACT</name>
<dbReference type="InterPro" id="IPR036105">
    <property type="entry name" value="DiNase_FeMo-co_biosyn_sf"/>
</dbReference>
<dbReference type="InterPro" id="IPR033913">
    <property type="entry name" value="MTH1175_dom"/>
</dbReference>
<feature type="region of interest" description="Disordered" evidence="1">
    <location>
        <begin position="112"/>
        <end position="195"/>
    </location>
</feature>
<dbReference type="STRING" id="1121400.SAMN02746065_106100"/>
<dbReference type="PANTHER" id="PTHR42983:SF1">
    <property type="entry name" value="IRON-MOLYBDENUM PROTEIN"/>
    <property type="match status" value="1"/>
</dbReference>
<proteinExistence type="predicted"/>
<dbReference type="Gene3D" id="3.30.420.130">
    <property type="entry name" value="Dinitrogenase iron-molybdenum cofactor biosynthesis domain"/>
    <property type="match status" value="1"/>
</dbReference>
<feature type="compositionally biased region" description="Low complexity" evidence="1">
    <location>
        <begin position="112"/>
        <end position="125"/>
    </location>
</feature>
<evidence type="ECO:0000259" key="2">
    <source>
        <dbReference type="Pfam" id="PF02579"/>
    </source>
</evidence>
<dbReference type="OrthoDB" id="9807451at2"/>
<dbReference type="Pfam" id="PF02579">
    <property type="entry name" value="Nitro_FeMo-Co"/>
    <property type="match status" value="1"/>
</dbReference>
<dbReference type="PANTHER" id="PTHR42983">
    <property type="entry name" value="DINITROGENASE IRON-MOLYBDENUM COFACTOR PROTEIN-RELATED"/>
    <property type="match status" value="1"/>
</dbReference>
<evidence type="ECO:0000313" key="3">
    <source>
        <dbReference type="EMBL" id="SMC64663.1"/>
    </source>
</evidence>